<dbReference type="SMART" id="SM00382">
    <property type="entry name" value="AAA"/>
    <property type="match status" value="1"/>
</dbReference>
<keyword evidence="2 8" id="KW-0812">Transmembrane</keyword>
<dbReference type="InterPro" id="IPR039421">
    <property type="entry name" value="Type_1_exporter"/>
</dbReference>
<feature type="domain" description="ABC transporter" evidence="9">
    <location>
        <begin position="400"/>
        <end position="633"/>
    </location>
</feature>
<dbReference type="PANTHER" id="PTHR24221">
    <property type="entry name" value="ATP-BINDING CASSETTE SUB-FAMILY B"/>
    <property type="match status" value="1"/>
</dbReference>
<dbReference type="Gene3D" id="1.20.1560.10">
    <property type="entry name" value="ABC transporter type 1, transmembrane domain"/>
    <property type="match status" value="1"/>
</dbReference>
<feature type="compositionally biased region" description="Basic and acidic residues" evidence="7">
    <location>
        <begin position="1"/>
        <end position="15"/>
    </location>
</feature>
<dbReference type="CDD" id="cd03228">
    <property type="entry name" value="ABCC_MRP_Like"/>
    <property type="match status" value="1"/>
</dbReference>
<dbReference type="PROSITE" id="PS50929">
    <property type="entry name" value="ABC_TM1F"/>
    <property type="match status" value="1"/>
</dbReference>
<feature type="transmembrane region" description="Helical" evidence="8">
    <location>
        <begin position="65"/>
        <end position="87"/>
    </location>
</feature>
<comment type="caution">
    <text evidence="11">The sequence shown here is derived from an EMBL/GenBank/DDBJ whole genome shotgun (WGS) entry which is preliminary data.</text>
</comment>
<evidence type="ECO:0000259" key="10">
    <source>
        <dbReference type="PROSITE" id="PS50929"/>
    </source>
</evidence>
<dbReference type="EMBL" id="JAVREQ010000001">
    <property type="protein sequence ID" value="MDT0377824.1"/>
    <property type="molecule type" value="Genomic_DNA"/>
</dbReference>
<evidence type="ECO:0000256" key="4">
    <source>
        <dbReference type="ARBA" id="ARBA00022840"/>
    </source>
</evidence>
<feature type="transmembrane region" description="Helical" evidence="8">
    <location>
        <begin position="99"/>
        <end position="119"/>
    </location>
</feature>
<feature type="transmembrane region" description="Helical" evidence="8">
    <location>
        <begin position="203"/>
        <end position="224"/>
    </location>
</feature>
<evidence type="ECO:0000256" key="1">
    <source>
        <dbReference type="ARBA" id="ARBA00004651"/>
    </source>
</evidence>
<dbReference type="SUPFAM" id="SSF52540">
    <property type="entry name" value="P-loop containing nucleoside triphosphate hydrolases"/>
    <property type="match status" value="1"/>
</dbReference>
<evidence type="ECO:0000256" key="2">
    <source>
        <dbReference type="ARBA" id="ARBA00022692"/>
    </source>
</evidence>
<dbReference type="SUPFAM" id="SSF90123">
    <property type="entry name" value="ABC transporter transmembrane region"/>
    <property type="match status" value="1"/>
</dbReference>
<evidence type="ECO:0000313" key="11">
    <source>
        <dbReference type="EMBL" id="MDT0377824.1"/>
    </source>
</evidence>
<sequence length="638" mass="66252">MSADTETRARDEAEGARTAPGNPAGTRADAPRGTRAAAHDRPGRGAWRRVAPQARTFLRRRLRPLVRLGAWSLLESGQTFLGGYGVARAMDDGFLAGRTGVGLAWLAVGALAVLAGGLATRGVFRHLADLVEPLRDGLVRRVVARTLHAAVGAPARVDTTAVSRLTSQTEIARDGFAGLVLVTRSFVFTALGALVGLAALAPLLLLVVLPPLALGLALFTWTLAPTAVRQRQFLDADEAVSGRFGAAAAGLRDVTACGAEERIAREADVLIEDGRRASTALARWAAARNLALGVAGQLPVVLLLVCTPWLLDAGVTAGELLGALTFLTQSLLPALHTLINALGAAGTRLLVVLDRLTFTGDRHPSGGDRHASGASAAPAAPPAKPVPAPRTHSPGPGPHVALRGVTFAYGPTARPVLQDLDLDVEPGRFLAVVGPSGIGKSTLTGLVAGLLEPARGTVRVDGVPVRPPGGPEASADRVLIPQQAYVFGGSLRDNLAYLCPDGSPLDGAAVRRSAEAVGLGALVERLGGYDGEVDPAALSQGERQLIALARAHLSPAPLVLLDEATCHLDPVAEARAERAFAERPGTVIVVAHRISSALRADRVLVLDGDRALCGTHDELLARSPLYAELVGHWHPTRA</sequence>
<feature type="compositionally biased region" description="Pro residues" evidence="7">
    <location>
        <begin position="379"/>
        <end position="388"/>
    </location>
</feature>
<evidence type="ECO:0000256" key="7">
    <source>
        <dbReference type="SAM" id="MobiDB-lite"/>
    </source>
</evidence>
<feature type="transmembrane region" description="Helical" evidence="8">
    <location>
        <begin position="176"/>
        <end position="197"/>
    </location>
</feature>
<dbReference type="Proteomes" id="UP001183414">
    <property type="component" value="Unassembled WGS sequence"/>
</dbReference>
<organism evidence="11 12">
    <name type="scientific">Streptomyces hazeniae</name>
    <dbReference type="NCBI Taxonomy" id="3075538"/>
    <lineage>
        <taxon>Bacteria</taxon>
        <taxon>Bacillati</taxon>
        <taxon>Actinomycetota</taxon>
        <taxon>Actinomycetes</taxon>
        <taxon>Kitasatosporales</taxon>
        <taxon>Streptomycetaceae</taxon>
        <taxon>Streptomyces</taxon>
    </lineage>
</organism>
<dbReference type="PANTHER" id="PTHR24221:SF654">
    <property type="entry name" value="ATP-BINDING CASSETTE SUB-FAMILY B MEMBER 6"/>
    <property type="match status" value="1"/>
</dbReference>
<dbReference type="InterPro" id="IPR011527">
    <property type="entry name" value="ABC1_TM_dom"/>
</dbReference>
<keyword evidence="12" id="KW-1185">Reference proteome</keyword>
<gene>
    <name evidence="11" type="ORF">RM572_03425</name>
</gene>
<dbReference type="InterPro" id="IPR003439">
    <property type="entry name" value="ABC_transporter-like_ATP-bd"/>
</dbReference>
<keyword evidence="5 8" id="KW-1133">Transmembrane helix</keyword>
<name>A0ABU2NM61_9ACTN</name>
<dbReference type="Gene3D" id="3.40.50.300">
    <property type="entry name" value="P-loop containing nucleotide triphosphate hydrolases"/>
    <property type="match status" value="1"/>
</dbReference>
<evidence type="ECO:0000313" key="12">
    <source>
        <dbReference type="Proteomes" id="UP001183414"/>
    </source>
</evidence>
<dbReference type="GO" id="GO:0005524">
    <property type="term" value="F:ATP binding"/>
    <property type="evidence" value="ECO:0007669"/>
    <property type="project" value="UniProtKB-KW"/>
</dbReference>
<dbReference type="PROSITE" id="PS50893">
    <property type="entry name" value="ABC_TRANSPORTER_2"/>
    <property type="match status" value="1"/>
</dbReference>
<keyword evidence="4 11" id="KW-0067">ATP-binding</keyword>
<proteinExistence type="predicted"/>
<dbReference type="Pfam" id="PF00005">
    <property type="entry name" value="ABC_tran"/>
    <property type="match status" value="1"/>
</dbReference>
<feature type="region of interest" description="Disordered" evidence="7">
    <location>
        <begin position="363"/>
        <end position="399"/>
    </location>
</feature>
<comment type="subcellular location">
    <subcellularLocation>
        <location evidence="1">Cell membrane</location>
        <topology evidence="1">Multi-pass membrane protein</topology>
    </subcellularLocation>
</comment>
<keyword evidence="3" id="KW-0547">Nucleotide-binding</keyword>
<dbReference type="RefSeq" id="WP_311671739.1">
    <property type="nucleotide sequence ID" value="NZ_JAVREQ010000001.1"/>
</dbReference>
<accession>A0ABU2NM61</accession>
<feature type="transmembrane region" description="Helical" evidence="8">
    <location>
        <begin position="331"/>
        <end position="353"/>
    </location>
</feature>
<evidence type="ECO:0000256" key="6">
    <source>
        <dbReference type="ARBA" id="ARBA00023136"/>
    </source>
</evidence>
<keyword evidence="6 8" id="KW-0472">Membrane</keyword>
<evidence type="ECO:0000256" key="3">
    <source>
        <dbReference type="ARBA" id="ARBA00022741"/>
    </source>
</evidence>
<feature type="transmembrane region" description="Helical" evidence="8">
    <location>
        <begin position="290"/>
        <end position="311"/>
    </location>
</feature>
<dbReference type="InterPro" id="IPR036640">
    <property type="entry name" value="ABC1_TM_sf"/>
</dbReference>
<protein>
    <submittedName>
        <fullName evidence="11">ABC transporter ATP-binding protein</fullName>
    </submittedName>
</protein>
<evidence type="ECO:0000259" key="9">
    <source>
        <dbReference type="PROSITE" id="PS50893"/>
    </source>
</evidence>
<feature type="compositionally biased region" description="Basic and acidic residues" evidence="7">
    <location>
        <begin position="29"/>
        <end position="43"/>
    </location>
</feature>
<feature type="region of interest" description="Disordered" evidence="7">
    <location>
        <begin position="1"/>
        <end position="46"/>
    </location>
</feature>
<dbReference type="InterPro" id="IPR003593">
    <property type="entry name" value="AAA+_ATPase"/>
</dbReference>
<evidence type="ECO:0000256" key="8">
    <source>
        <dbReference type="SAM" id="Phobius"/>
    </source>
</evidence>
<feature type="domain" description="ABC transmembrane type-1" evidence="10">
    <location>
        <begin position="162"/>
        <end position="333"/>
    </location>
</feature>
<dbReference type="InterPro" id="IPR027417">
    <property type="entry name" value="P-loop_NTPase"/>
</dbReference>
<reference evidence="12" key="1">
    <citation type="submission" date="2023-07" db="EMBL/GenBank/DDBJ databases">
        <title>30 novel species of actinomycetes from the DSMZ collection.</title>
        <authorList>
            <person name="Nouioui I."/>
        </authorList>
    </citation>
    <scope>NUCLEOTIDE SEQUENCE [LARGE SCALE GENOMIC DNA]</scope>
    <source>
        <strain evidence="12">DSM 42041</strain>
    </source>
</reference>
<evidence type="ECO:0000256" key="5">
    <source>
        <dbReference type="ARBA" id="ARBA00022989"/>
    </source>
</evidence>